<dbReference type="EMBL" id="JACCCO010000001">
    <property type="protein sequence ID" value="NYF38286.1"/>
    <property type="molecule type" value="Genomic_DNA"/>
</dbReference>
<dbReference type="Proteomes" id="UP000576393">
    <property type="component" value="Unassembled WGS sequence"/>
</dbReference>
<dbReference type="InterPro" id="IPR020845">
    <property type="entry name" value="AMP-binding_CS"/>
</dbReference>
<comment type="caution">
    <text evidence="6">The sequence shown here is derived from an EMBL/GenBank/DDBJ whole genome shotgun (WGS) entry which is preliminary data.</text>
</comment>
<dbReference type="FunFam" id="1.10.1200.10:FF:000005">
    <property type="entry name" value="Nonribosomal peptide synthetase 1"/>
    <property type="match status" value="1"/>
</dbReference>
<gene>
    <name evidence="6" type="ORF">HDA43_000445</name>
</gene>
<protein>
    <submittedName>
        <fullName evidence="6">Amino acid adenylation domain-containing protein</fullName>
    </submittedName>
</protein>
<proteinExistence type="inferred from homology"/>
<dbReference type="Gene3D" id="2.30.38.10">
    <property type="entry name" value="Luciferase, Domain 3"/>
    <property type="match status" value="1"/>
</dbReference>
<dbReference type="RefSeq" id="WP_179818060.1">
    <property type="nucleotide sequence ID" value="NZ_JACCCO010000001.1"/>
</dbReference>
<dbReference type="AlphaFoldDB" id="A0A852US82"/>
<evidence type="ECO:0000313" key="7">
    <source>
        <dbReference type="Proteomes" id="UP000576393"/>
    </source>
</evidence>
<dbReference type="InterPro" id="IPR025110">
    <property type="entry name" value="AMP-bd_C"/>
</dbReference>
<dbReference type="NCBIfam" id="TIGR01733">
    <property type="entry name" value="AA-adenyl-dom"/>
    <property type="match status" value="1"/>
</dbReference>
<dbReference type="FunFam" id="3.40.50.12780:FF:000012">
    <property type="entry name" value="Non-ribosomal peptide synthetase"/>
    <property type="match status" value="1"/>
</dbReference>
<dbReference type="FunFam" id="3.30.300.30:FF:000010">
    <property type="entry name" value="Enterobactin synthetase component F"/>
    <property type="match status" value="1"/>
</dbReference>
<dbReference type="InterPro" id="IPR006162">
    <property type="entry name" value="Ppantetheine_attach_site"/>
</dbReference>
<dbReference type="PANTHER" id="PTHR45527">
    <property type="entry name" value="NONRIBOSOMAL PEPTIDE SYNTHETASE"/>
    <property type="match status" value="1"/>
</dbReference>
<dbReference type="GO" id="GO:0044550">
    <property type="term" value="P:secondary metabolite biosynthetic process"/>
    <property type="evidence" value="ECO:0007669"/>
    <property type="project" value="UniProtKB-ARBA"/>
</dbReference>
<feature type="domain" description="Carrier" evidence="5">
    <location>
        <begin position="519"/>
        <end position="593"/>
    </location>
</feature>
<dbReference type="PROSITE" id="PS50075">
    <property type="entry name" value="CARRIER"/>
    <property type="match status" value="1"/>
</dbReference>
<dbReference type="GO" id="GO:0043041">
    <property type="term" value="P:amino acid activation for nonribosomal peptide biosynthetic process"/>
    <property type="evidence" value="ECO:0007669"/>
    <property type="project" value="TreeGrafter"/>
</dbReference>
<comment type="cofactor">
    <cofactor evidence="1">
        <name>pantetheine 4'-phosphate</name>
        <dbReference type="ChEBI" id="CHEBI:47942"/>
    </cofactor>
</comment>
<dbReference type="InterPro" id="IPR020806">
    <property type="entry name" value="PKS_PP-bd"/>
</dbReference>
<dbReference type="Gene3D" id="3.30.300.30">
    <property type="match status" value="1"/>
</dbReference>
<organism evidence="6 7">
    <name type="scientific">Streptosporangium sandarakinum</name>
    <dbReference type="NCBI Taxonomy" id="1260955"/>
    <lineage>
        <taxon>Bacteria</taxon>
        <taxon>Bacillati</taxon>
        <taxon>Actinomycetota</taxon>
        <taxon>Actinomycetes</taxon>
        <taxon>Streptosporangiales</taxon>
        <taxon>Streptosporangiaceae</taxon>
        <taxon>Streptosporangium</taxon>
    </lineage>
</organism>
<dbReference type="Pfam" id="PF00550">
    <property type="entry name" value="PP-binding"/>
    <property type="match status" value="1"/>
</dbReference>
<dbReference type="GO" id="GO:0005737">
    <property type="term" value="C:cytoplasm"/>
    <property type="evidence" value="ECO:0007669"/>
    <property type="project" value="TreeGrafter"/>
</dbReference>
<evidence type="ECO:0000256" key="2">
    <source>
        <dbReference type="ARBA" id="ARBA00006432"/>
    </source>
</evidence>
<sequence>MTEASTAVRGAHEAVTARVAWWAQVQPHQPAVTHAGTVLTYAELYERSCRLAAALRARGVTRGTLVALALERSPDLVVAALGVLLAGGAYVGTDVDEPDARLASILDDAGVPLVVTRAATAARFAGGPVRVLTVEEALRGDPDGGDAAEISEPEPGDLCYVVYTSGSTGVPKGVLLPHEGLTNLVTWHRRTFEVRPGDRMTQLARPSFDAWALEVWPCLAAGATLCVVEGRLPDSPADFVRWLADERITVCFLTTALAAEMLEQDWRGYGGALRVMLTGGEKLHRHPPLGLPFRLFNLYGPTETTVVATFAEVQPRAKRDEVPPIGRPLPGMRAYVLDSRRRPVPPGTAGELYVGGTGVARGYLDRPELTAERFLADPFVPDGDARMYATGDLVRELPDGSLDFIGRADDQVKLRGFRIELGEVEAALHRLPGVREAVAVKHDTGDRLVAYVVPAGPGDQLDTADVRRDLAEWLPDYMVPQAVVSLESLPLTPHGKADRRALAARPLPAQAPAAQAAPDFRTDAERLMAALWCDVLQITSVSRDDSFFDLGGDSLQAMRLATRARERGIRLGADDLFEYDVLHELAAWITETGEAGA</sequence>
<comment type="similarity">
    <text evidence="2">Belongs to the ATP-dependent AMP-binding enzyme family.</text>
</comment>
<accession>A0A852US82</accession>
<dbReference type="InterPro" id="IPR010071">
    <property type="entry name" value="AA_adenyl_dom"/>
</dbReference>
<dbReference type="PROSITE" id="PS00012">
    <property type="entry name" value="PHOSPHOPANTETHEINE"/>
    <property type="match status" value="1"/>
</dbReference>
<dbReference type="InterPro" id="IPR036736">
    <property type="entry name" value="ACP-like_sf"/>
</dbReference>
<reference evidence="6 7" key="1">
    <citation type="submission" date="2020-07" db="EMBL/GenBank/DDBJ databases">
        <title>Sequencing the genomes of 1000 actinobacteria strains.</title>
        <authorList>
            <person name="Klenk H.-P."/>
        </authorList>
    </citation>
    <scope>NUCLEOTIDE SEQUENCE [LARGE SCALE GENOMIC DNA]</scope>
    <source>
        <strain evidence="6 7">DSM 45763</strain>
    </source>
</reference>
<dbReference type="SMART" id="SM00823">
    <property type="entry name" value="PKS_PP"/>
    <property type="match status" value="1"/>
</dbReference>
<evidence type="ECO:0000256" key="4">
    <source>
        <dbReference type="ARBA" id="ARBA00022553"/>
    </source>
</evidence>
<dbReference type="SUPFAM" id="SSF56801">
    <property type="entry name" value="Acetyl-CoA synthetase-like"/>
    <property type="match status" value="1"/>
</dbReference>
<keyword evidence="3" id="KW-0596">Phosphopantetheine</keyword>
<dbReference type="SUPFAM" id="SSF47336">
    <property type="entry name" value="ACP-like"/>
    <property type="match status" value="1"/>
</dbReference>
<dbReference type="FunFam" id="2.30.38.10:FF:000001">
    <property type="entry name" value="Non-ribosomal peptide synthetase PvdI"/>
    <property type="match status" value="1"/>
</dbReference>
<dbReference type="FunFam" id="3.40.50.980:FF:000001">
    <property type="entry name" value="Non-ribosomal peptide synthetase"/>
    <property type="match status" value="1"/>
</dbReference>
<evidence type="ECO:0000256" key="1">
    <source>
        <dbReference type="ARBA" id="ARBA00001957"/>
    </source>
</evidence>
<evidence type="ECO:0000259" key="5">
    <source>
        <dbReference type="PROSITE" id="PS50075"/>
    </source>
</evidence>
<dbReference type="InterPro" id="IPR000873">
    <property type="entry name" value="AMP-dep_synth/lig_dom"/>
</dbReference>
<dbReference type="Gene3D" id="3.40.50.980">
    <property type="match status" value="2"/>
</dbReference>
<dbReference type="InterPro" id="IPR009081">
    <property type="entry name" value="PP-bd_ACP"/>
</dbReference>
<dbReference type="PROSITE" id="PS00455">
    <property type="entry name" value="AMP_BINDING"/>
    <property type="match status" value="1"/>
</dbReference>
<dbReference type="CDD" id="cd05930">
    <property type="entry name" value="A_NRPS"/>
    <property type="match status" value="1"/>
</dbReference>
<evidence type="ECO:0000256" key="3">
    <source>
        <dbReference type="ARBA" id="ARBA00022450"/>
    </source>
</evidence>
<dbReference type="Pfam" id="PF13193">
    <property type="entry name" value="AMP-binding_C"/>
    <property type="match status" value="1"/>
</dbReference>
<dbReference type="Gene3D" id="1.10.1200.10">
    <property type="entry name" value="ACP-like"/>
    <property type="match status" value="1"/>
</dbReference>
<keyword evidence="4" id="KW-0597">Phosphoprotein</keyword>
<dbReference type="InterPro" id="IPR045851">
    <property type="entry name" value="AMP-bd_C_sf"/>
</dbReference>
<name>A0A852US82_9ACTN</name>
<evidence type="ECO:0000313" key="6">
    <source>
        <dbReference type="EMBL" id="NYF38286.1"/>
    </source>
</evidence>
<dbReference type="PANTHER" id="PTHR45527:SF1">
    <property type="entry name" value="FATTY ACID SYNTHASE"/>
    <property type="match status" value="1"/>
</dbReference>
<dbReference type="GO" id="GO:0031177">
    <property type="term" value="F:phosphopantetheine binding"/>
    <property type="evidence" value="ECO:0007669"/>
    <property type="project" value="InterPro"/>
</dbReference>
<keyword evidence="7" id="KW-1185">Reference proteome</keyword>
<dbReference type="Pfam" id="PF00501">
    <property type="entry name" value="AMP-binding"/>
    <property type="match status" value="1"/>
</dbReference>